<dbReference type="SMART" id="SM00429">
    <property type="entry name" value="IPT"/>
    <property type="match status" value="1"/>
</dbReference>
<dbReference type="InterPro" id="IPR014756">
    <property type="entry name" value="Ig_E-set"/>
</dbReference>
<evidence type="ECO:0000256" key="1">
    <source>
        <dbReference type="SAM" id="SignalP"/>
    </source>
</evidence>
<dbReference type="Proteomes" id="UP001240150">
    <property type="component" value="Chromosome"/>
</dbReference>
<feature type="domain" description="IPT/TIG" evidence="2">
    <location>
        <begin position="170"/>
        <end position="255"/>
    </location>
</feature>
<evidence type="ECO:0000313" key="4">
    <source>
        <dbReference type="Proteomes" id="UP001240150"/>
    </source>
</evidence>
<accession>A0ABY8WD14</accession>
<feature type="signal peptide" evidence="1">
    <location>
        <begin position="1"/>
        <end position="37"/>
    </location>
</feature>
<name>A0ABY8WD14_9ACTN</name>
<dbReference type="InterPro" id="IPR006311">
    <property type="entry name" value="TAT_signal"/>
</dbReference>
<reference evidence="3 4" key="1">
    <citation type="submission" date="2023-06" db="EMBL/GenBank/DDBJ databases">
        <authorList>
            <person name="Yushchuk O."/>
            <person name="Binda E."/>
            <person name="Ruckert-Reed C."/>
            <person name="Fedorenko V."/>
            <person name="Kalinowski J."/>
            <person name="Marinelli F."/>
        </authorList>
    </citation>
    <scope>NUCLEOTIDE SEQUENCE [LARGE SCALE GENOMIC DNA]</scope>
    <source>
        <strain evidence="3 4">NRRL 3884</strain>
    </source>
</reference>
<proteinExistence type="predicted"/>
<dbReference type="InterPro" id="IPR013783">
    <property type="entry name" value="Ig-like_fold"/>
</dbReference>
<feature type="chain" id="PRO_5045112014" evidence="1">
    <location>
        <begin position="38"/>
        <end position="562"/>
    </location>
</feature>
<dbReference type="EMBL" id="CP126980">
    <property type="protein sequence ID" value="WIM94938.1"/>
    <property type="molecule type" value="Genomic_DNA"/>
</dbReference>
<protein>
    <submittedName>
        <fullName evidence="3">IPT/TIG domain-containing protein</fullName>
    </submittedName>
</protein>
<sequence>MRKSQTRTGARRALRAGITTAATAAVVVGATALPAQAAAVALTMNVTSGANDAGTITGSSATPWLIGYNTPAAYFSQATCPLTWTSLKFSTNTLPSSAGTGIVAPGATKKVSNSKVAVTLPTPQAGTTGVQIDLTDYSATGGTRYNLCVYGAAVADSPLLGTGAYTAMAPARVTAITPAAGPAAGGTTVTVTGSNLPTTAGSITATIGGIPLTVRPGTDTYFTATTPSAAPQSNATLVVSTSAGTQRLANAFSFVNATNIVPNTAPSSQNTVDVDVTGSGFLGFDFTAPTLLKSHVYLVSGKYNPGSGSTPGTGAKTNGPTSECSNVLVIDDKEIICTLQLSAAYAASASATGYTTTTDADANYQTASAYSPLGAATISGTNTITLTSGTFSASMVGLSVTATNGTTGVLGSNKFITAVNGAAATINSTSGVTNGDVTAVTVGGAARTTGNLTTVLGSTAVTAGTVQFYSADVGRRIFDGGTNFEPGTVITAVGADGQSATLSKAAIGASSSATPSIQRGVAVPDGSYNLTVVSNGAKGIADATTYTQSVVSSAATFTVSDF</sequence>
<dbReference type="Pfam" id="PF01833">
    <property type="entry name" value="TIG"/>
    <property type="match status" value="1"/>
</dbReference>
<dbReference type="PROSITE" id="PS51318">
    <property type="entry name" value="TAT"/>
    <property type="match status" value="1"/>
</dbReference>
<dbReference type="CDD" id="cd00603">
    <property type="entry name" value="IPT_PCSR"/>
    <property type="match status" value="1"/>
</dbReference>
<keyword evidence="4" id="KW-1185">Reference proteome</keyword>
<evidence type="ECO:0000259" key="2">
    <source>
        <dbReference type="SMART" id="SM00429"/>
    </source>
</evidence>
<evidence type="ECO:0000313" key="3">
    <source>
        <dbReference type="EMBL" id="WIM94938.1"/>
    </source>
</evidence>
<keyword evidence="1" id="KW-0732">Signal</keyword>
<dbReference type="Gene3D" id="2.60.40.10">
    <property type="entry name" value="Immunoglobulins"/>
    <property type="match status" value="1"/>
</dbReference>
<organism evidence="3 4">
    <name type="scientific">Actinoplanes oblitus</name>
    <dbReference type="NCBI Taxonomy" id="3040509"/>
    <lineage>
        <taxon>Bacteria</taxon>
        <taxon>Bacillati</taxon>
        <taxon>Actinomycetota</taxon>
        <taxon>Actinomycetes</taxon>
        <taxon>Micromonosporales</taxon>
        <taxon>Micromonosporaceae</taxon>
        <taxon>Actinoplanes</taxon>
    </lineage>
</organism>
<gene>
    <name evidence="3" type="ORF">ACTOB_006997</name>
</gene>
<dbReference type="RefSeq" id="WP_284916195.1">
    <property type="nucleotide sequence ID" value="NZ_CP126980.1"/>
</dbReference>
<dbReference type="InterPro" id="IPR002909">
    <property type="entry name" value="IPT_dom"/>
</dbReference>
<dbReference type="SUPFAM" id="SSF81296">
    <property type="entry name" value="E set domains"/>
    <property type="match status" value="1"/>
</dbReference>